<gene>
    <name evidence="2" type="ORF">SAMN06297358_0632</name>
</gene>
<proteinExistence type="predicted"/>
<dbReference type="OrthoDB" id="1360086at2"/>
<name>A0A285ZRT9_9SPHI</name>
<accession>A0A285ZRT9</accession>
<dbReference type="Proteomes" id="UP000219281">
    <property type="component" value="Unassembled WGS sequence"/>
</dbReference>
<feature type="chain" id="PRO_5012899719" description="Lipoprotein" evidence="1">
    <location>
        <begin position="20"/>
        <end position="146"/>
    </location>
</feature>
<dbReference type="PROSITE" id="PS51257">
    <property type="entry name" value="PROKAR_LIPOPROTEIN"/>
    <property type="match status" value="1"/>
</dbReference>
<evidence type="ECO:0000256" key="1">
    <source>
        <dbReference type="SAM" id="SignalP"/>
    </source>
</evidence>
<sequence>MAILKPLSFQLVLSMLLIACNGRNNQPTKLTYIKYISHYEYDSAVVVINKSKKIFSGYLRIGNGGDNIDSGQVKGVVKGDTLIGEFHFKHYQLEWKRKPVAFLVKKDTLVMGEGLMKLTVGIPHFDPSVPIDFKDKKRLVFVRSDQ</sequence>
<dbReference type="AlphaFoldDB" id="A0A285ZRT9"/>
<dbReference type="RefSeq" id="WP_097128578.1">
    <property type="nucleotide sequence ID" value="NZ_OCMT01000001.1"/>
</dbReference>
<evidence type="ECO:0000313" key="3">
    <source>
        <dbReference type="Proteomes" id="UP000219281"/>
    </source>
</evidence>
<keyword evidence="1" id="KW-0732">Signal</keyword>
<protein>
    <recommendedName>
        <fullName evidence="4">Lipoprotein</fullName>
    </recommendedName>
</protein>
<evidence type="ECO:0008006" key="4">
    <source>
        <dbReference type="Google" id="ProtNLM"/>
    </source>
</evidence>
<evidence type="ECO:0000313" key="2">
    <source>
        <dbReference type="EMBL" id="SOD12373.1"/>
    </source>
</evidence>
<organism evidence="2 3">
    <name type="scientific">Pedobacter xixiisoli</name>
    <dbReference type="NCBI Taxonomy" id="1476464"/>
    <lineage>
        <taxon>Bacteria</taxon>
        <taxon>Pseudomonadati</taxon>
        <taxon>Bacteroidota</taxon>
        <taxon>Sphingobacteriia</taxon>
        <taxon>Sphingobacteriales</taxon>
        <taxon>Sphingobacteriaceae</taxon>
        <taxon>Pedobacter</taxon>
    </lineage>
</organism>
<reference evidence="3" key="1">
    <citation type="submission" date="2017-09" db="EMBL/GenBank/DDBJ databases">
        <authorList>
            <person name="Varghese N."/>
            <person name="Submissions S."/>
        </authorList>
    </citation>
    <scope>NUCLEOTIDE SEQUENCE [LARGE SCALE GENOMIC DNA]</scope>
    <source>
        <strain evidence="3">CGMCC 1.12803</strain>
    </source>
</reference>
<keyword evidence="3" id="KW-1185">Reference proteome</keyword>
<dbReference type="EMBL" id="OCMT01000001">
    <property type="protein sequence ID" value="SOD12373.1"/>
    <property type="molecule type" value="Genomic_DNA"/>
</dbReference>
<feature type="signal peptide" evidence="1">
    <location>
        <begin position="1"/>
        <end position="19"/>
    </location>
</feature>